<gene>
    <name evidence="4" type="ORF">GCM10007884_25130</name>
    <name evidence="5" type="ORF">GGR33_001623</name>
</gene>
<organism evidence="5 6">
    <name type="scientific">Methylobacterium brachythecii</name>
    <dbReference type="NCBI Taxonomy" id="1176177"/>
    <lineage>
        <taxon>Bacteria</taxon>
        <taxon>Pseudomonadati</taxon>
        <taxon>Pseudomonadota</taxon>
        <taxon>Alphaproteobacteria</taxon>
        <taxon>Hyphomicrobiales</taxon>
        <taxon>Methylobacteriaceae</taxon>
        <taxon>Methylobacterium</taxon>
    </lineage>
</organism>
<evidence type="ECO:0000313" key="4">
    <source>
        <dbReference type="EMBL" id="GLS44525.1"/>
    </source>
</evidence>
<dbReference type="Pfam" id="PF13579">
    <property type="entry name" value="Glyco_trans_4_4"/>
    <property type="match status" value="1"/>
</dbReference>
<dbReference type="SUPFAM" id="SSF53756">
    <property type="entry name" value="UDP-Glycosyltransferase/glycogen phosphorylase"/>
    <property type="match status" value="1"/>
</dbReference>
<comment type="caution">
    <text evidence="5">The sequence shown here is derived from an EMBL/GenBank/DDBJ whole genome shotgun (WGS) entry which is preliminary data.</text>
</comment>
<keyword evidence="2 5" id="KW-0808">Transferase</keyword>
<dbReference type="PANTHER" id="PTHR12526:SF510">
    <property type="entry name" value="D-INOSITOL 3-PHOSPHATE GLYCOSYLTRANSFERASE"/>
    <property type="match status" value="1"/>
</dbReference>
<dbReference type="EMBL" id="JACIDN010000003">
    <property type="protein sequence ID" value="MBB3902128.1"/>
    <property type="molecule type" value="Genomic_DNA"/>
</dbReference>
<dbReference type="CDD" id="cd03801">
    <property type="entry name" value="GT4_PimA-like"/>
    <property type="match status" value="1"/>
</dbReference>
<dbReference type="RefSeq" id="WP_183503789.1">
    <property type="nucleotide sequence ID" value="NZ_BSPG01000012.1"/>
</dbReference>
<reference evidence="7" key="2">
    <citation type="journal article" date="2019" name="Int. J. Syst. Evol. Microbiol.">
        <title>The Global Catalogue of Microorganisms (GCM) 10K type strain sequencing project: providing services to taxonomists for standard genome sequencing and annotation.</title>
        <authorList>
            <consortium name="The Broad Institute Genomics Platform"/>
            <consortium name="The Broad Institute Genome Sequencing Center for Infectious Disease"/>
            <person name="Wu L."/>
            <person name="Ma J."/>
        </authorList>
    </citation>
    <scope>NUCLEOTIDE SEQUENCE [LARGE SCALE GENOMIC DNA]</scope>
    <source>
        <strain evidence="7">NBRC 107710</strain>
    </source>
</reference>
<evidence type="ECO:0000313" key="5">
    <source>
        <dbReference type="EMBL" id="MBB3902128.1"/>
    </source>
</evidence>
<evidence type="ECO:0000256" key="1">
    <source>
        <dbReference type="ARBA" id="ARBA00022676"/>
    </source>
</evidence>
<dbReference type="Proteomes" id="UP001156881">
    <property type="component" value="Unassembled WGS sequence"/>
</dbReference>
<dbReference type="Gene3D" id="3.40.50.2000">
    <property type="entry name" value="Glycogen Phosphorylase B"/>
    <property type="match status" value="2"/>
</dbReference>
<dbReference type="GO" id="GO:0016757">
    <property type="term" value="F:glycosyltransferase activity"/>
    <property type="evidence" value="ECO:0007669"/>
    <property type="project" value="UniProtKB-KW"/>
</dbReference>
<dbReference type="EMBL" id="BSPG01000012">
    <property type="protein sequence ID" value="GLS44525.1"/>
    <property type="molecule type" value="Genomic_DNA"/>
</dbReference>
<protein>
    <submittedName>
        <fullName evidence="5">Glycosyltransferase involved in cell wall biosynthesis</fullName>
    </submittedName>
</protein>
<reference evidence="4" key="1">
    <citation type="journal article" date="2014" name="Int. J. Syst. Evol. Microbiol.">
        <title>Complete genome of a new Firmicutes species belonging to the dominant human colonic microbiota ('Ruminococcus bicirculans') reveals two chromosomes and a selective capacity to utilize plant glucans.</title>
        <authorList>
            <consortium name="NISC Comparative Sequencing Program"/>
            <person name="Wegmann U."/>
            <person name="Louis P."/>
            <person name="Goesmann A."/>
            <person name="Henrissat B."/>
            <person name="Duncan S.H."/>
            <person name="Flint H.J."/>
        </authorList>
    </citation>
    <scope>NUCLEOTIDE SEQUENCE</scope>
    <source>
        <strain evidence="4">NBRC 107710</strain>
    </source>
</reference>
<dbReference type="InterPro" id="IPR028098">
    <property type="entry name" value="Glyco_trans_4-like_N"/>
</dbReference>
<dbReference type="Proteomes" id="UP000517759">
    <property type="component" value="Unassembled WGS sequence"/>
</dbReference>
<name>A0A7W6AGA5_9HYPH</name>
<dbReference type="AlphaFoldDB" id="A0A7W6AGA5"/>
<reference evidence="4" key="4">
    <citation type="submission" date="2023-01" db="EMBL/GenBank/DDBJ databases">
        <title>Draft genome sequence of Methylobacterium brachythecii strain NBRC 107710.</title>
        <authorList>
            <person name="Sun Q."/>
            <person name="Mori K."/>
        </authorList>
    </citation>
    <scope>NUCLEOTIDE SEQUENCE</scope>
    <source>
        <strain evidence="4">NBRC 107710</strain>
    </source>
</reference>
<evidence type="ECO:0000313" key="6">
    <source>
        <dbReference type="Proteomes" id="UP000517759"/>
    </source>
</evidence>
<keyword evidence="7" id="KW-1185">Reference proteome</keyword>
<accession>A0A7W6AGA5</accession>
<keyword evidence="1" id="KW-0328">Glycosyltransferase</keyword>
<proteinExistence type="predicted"/>
<dbReference type="Pfam" id="PF13692">
    <property type="entry name" value="Glyco_trans_1_4"/>
    <property type="match status" value="1"/>
</dbReference>
<evidence type="ECO:0000259" key="3">
    <source>
        <dbReference type="Pfam" id="PF13579"/>
    </source>
</evidence>
<sequence length="382" mass="40094">MSGVPAQIRVLCVTPSGLGGRGGIDRLYYYLRNSSVAMPGIELRFGAARGEAGSTWPLAFPGRLAALWHMMRDFRPHVVHVNFAMRGSAVRKLAVVRLARAFDARVVVHLHDSLPIASLARGGVQGWLFLAICRSADAVLALGCPAAAQMAAAGVDPARIRVVVNGIPDFASDIVLPKPRRADVSILLAGRIGVHKGADILLDALALLRARGIGSWRCTMAGDGEVAAYTTRATELGLADAVHFTGWIDADEVHALMRESDIVVLPSIAEALPLSLAEGACAGAALVATRVGNVEEIVHDGENGRLVARDPGSLADALAGLLADRETLDRMQCAARRRYQDGLTIETFAAALGAIYADTAGTDFAGRTSAPARAPGMITDGT</sequence>
<evidence type="ECO:0000313" key="7">
    <source>
        <dbReference type="Proteomes" id="UP001156881"/>
    </source>
</evidence>
<evidence type="ECO:0000256" key="2">
    <source>
        <dbReference type="ARBA" id="ARBA00022679"/>
    </source>
</evidence>
<feature type="domain" description="Glycosyltransferase subfamily 4-like N-terminal" evidence="3">
    <location>
        <begin position="35"/>
        <end position="166"/>
    </location>
</feature>
<dbReference type="PANTHER" id="PTHR12526">
    <property type="entry name" value="GLYCOSYLTRANSFERASE"/>
    <property type="match status" value="1"/>
</dbReference>
<reference evidence="5 6" key="3">
    <citation type="submission" date="2020-08" db="EMBL/GenBank/DDBJ databases">
        <title>Genomic Encyclopedia of Type Strains, Phase IV (KMG-IV): sequencing the most valuable type-strain genomes for metagenomic binning, comparative biology and taxonomic classification.</title>
        <authorList>
            <person name="Goeker M."/>
        </authorList>
    </citation>
    <scope>NUCLEOTIDE SEQUENCE [LARGE SCALE GENOMIC DNA]</scope>
    <source>
        <strain evidence="5 6">DSM 24105</strain>
    </source>
</reference>